<dbReference type="Proteomes" id="UP000291191">
    <property type="component" value="Unassembled WGS sequence"/>
</dbReference>
<accession>A0A3E4KRM1</accession>
<feature type="chain" id="PRO_5043182246" evidence="6">
    <location>
        <begin position="23"/>
        <end position="575"/>
    </location>
</feature>
<evidence type="ECO:0000259" key="8">
    <source>
        <dbReference type="Pfam" id="PF14322"/>
    </source>
</evidence>
<evidence type="ECO:0000256" key="6">
    <source>
        <dbReference type="SAM" id="SignalP"/>
    </source>
</evidence>
<organism evidence="9 10">
    <name type="scientific">Bacteroides intestinalis</name>
    <dbReference type="NCBI Taxonomy" id="329854"/>
    <lineage>
        <taxon>Bacteria</taxon>
        <taxon>Pseudomonadati</taxon>
        <taxon>Bacteroidota</taxon>
        <taxon>Bacteroidia</taxon>
        <taxon>Bacteroidales</taxon>
        <taxon>Bacteroidaceae</taxon>
        <taxon>Bacteroides</taxon>
    </lineage>
</organism>
<comment type="subcellular location">
    <subcellularLocation>
        <location evidence="1">Cell outer membrane</location>
    </subcellularLocation>
</comment>
<dbReference type="OrthoDB" id="727588at2"/>
<evidence type="ECO:0000256" key="5">
    <source>
        <dbReference type="ARBA" id="ARBA00023237"/>
    </source>
</evidence>
<dbReference type="AlphaFoldDB" id="A0A3E4KRM1"/>
<dbReference type="Gene3D" id="1.25.40.390">
    <property type="match status" value="1"/>
</dbReference>
<feature type="domain" description="SusD-like N-terminal" evidence="8">
    <location>
        <begin position="91"/>
        <end position="214"/>
    </location>
</feature>
<dbReference type="PROSITE" id="PS51257">
    <property type="entry name" value="PROKAR_LIPOPROTEIN"/>
    <property type="match status" value="1"/>
</dbReference>
<protein>
    <submittedName>
        <fullName evidence="9">RagB/SusD family nutrient uptake outer membrane protein</fullName>
    </submittedName>
</protein>
<dbReference type="EMBL" id="RCXO01000031">
    <property type="protein sequence ID" value="RYT78008.1"/>
    <property type="molecule type" value="Genomic_DNA"/>
</dbReference>
<dbReference type="GO" id="GO:0009279">
    <property type="term" value="C:cell outer membrane"/>
    <property type="evidence" value="ECO:0007669"/>
    <property type="project" value="UniProtKB-SubCell"/>
</dbReference>
<dbReference type="RefSeq" id="WP_044532976.1">
    <property type="nucleotide sequence ID" value="NZ_CDQQ01000214.1"/>
</dbReference>
<keyword evidence="10" id="KW-1185">Reference proteome</keyword>
<evidence type="ECO:0000256" key="1">
    <source>
        <dbReference type="ARBA" id="ARBA00004442"/>
    </source>
</evidence>
<dbReference type="InterPro" id="IPR012944">
    <property type="entry name" value="SusD_RagB_dom"/>
</dbReference>
<proteinExistence type="inferred from homology"/>
<evidence type="ECO:0000256" key="2">
    <source>
        <dbReference type="ARBA" id="ARBA00006275"/>
    </source>
</evidence>
<dbReference type="InterPro" id="IPR011990">
    <property type="entry name" value="TPR-like_helical_dom_sf"/>
</dbReference>
<reference evidence="9 10" key="1">
    <citation type="journal article" date="2019" name="Science, e1252229">
        <title>Invertible promoters mediate bacterial phase variation, antibiotic resistance, and host adaptation in the gut.</title>
        <authorList>
            <person name="Jiang X."/>
            <person name="Hall A.B."/>
            <person name="Arthur T.D."/>
            <person name="Plichta D.R."/>
            <person name="Covington C.T."/>
            <person name="Poyet M."/>
            <person name="Crothers J."/>
            <person name="Moses P.L."/>
            <person name="Tolonen A.C."/>
            <person name="Vlamakis H."/>
            <person name="Alm E.J."/>
            <person name="Xavier R.J."/>
        </authorList>
    </citation>
    <scope>NUCLEOTIDE SEQUENCE [LARGE SCALE GENOMIC DNA]</scope>
    <source>
        <strain evidence="10">bf_0095</strain>
    </source>
</reference>
<evidence type="ECO:0000256" key="4">
    <source>
        <dbReference type="ARBA" id="ARBA00023136"/>
    </source>
</evidence>
<evidence type="ECO:0000313" key="9">
    <source>
        <dbReference type="EMBL" id="RYT78008.1"/>
    </source>
</evidence>
<gene>
    <name evidence="9" type="ORF">EAJ06_19340</name>
</gene>
<dbReference type="SUPFAM" id="SSF48452">
    <property type="entry name" value="TPR-like"/>
    <property type="match status" value="1"/>
</dbReference>
<evidence type="ECO:0000256" key="3">
    <source>
        <dbReference type="ARBA" id="ARBA00022729"/>
    </source>
</evidence>
<dbReference type="Pfam" id="PF14322">
    <property type="entry name" value="SusD-like_3"/>
    <property type="match status" value="1"/>
</dbReference>
<dbReference type="Pfam" id="PF07980">
    <property type="entry name" value="SusD_RagB"/>
    <property type="match status" value="1"/>
</dbReference>
<comment type="caution">
    <text evidence="9">The sequence shown here is derived from an EMBL/GenBank/DDBJ whole genome shotgun (WGS) entry which is preliminary data.</text>
</comment>
<keyword evidence="4" id="KW-0472">Membrane</keyword>
<feature type="signal peptide" evidence="6">
    <location>
        <begin position="1"/>
        <end position="22"/>
    </location>
</feature>
<feature type="domain" description="RagB/SusD" evidence="7">
    <location>
        <begin position="379"/>
        <end position="575"/>
    </location>
</feature>
<evidence type="ECO:0000313" key="10">
    <source>
        <dbReference type="Proteomes" id="UP000291191"/>
    </source>
</evidence>
<keyword evidence="3 6" id="KW-0732">Signal</keyword>
<evidence type="ECO:0000259" key="7">
    <source>
        <dbReference type="Pfam" id="PF07980"/>
    </source>
</evidence>
<sequence>MKLLKILSLCAAGLFLTTSCDLEEETFTFVAGEDVAAEGSYDQLVAGAYHTLHWPFTWGNYHNVVNFDCDYQTGPSWAFGDEGAGNFYDKSSTKNFYQYYCTTIHRANYHYYLVQKITGVTEKEKNNALGELRFLKAWSQFQLVQFFGPIPLYTYSIAEGNSTELPRSSVKEVYEHIIETLKEAEALLLPRTDEAFKKGHVCRATAKALLAKVYATIGSASMKSGQVTVKGGPGSKVNPDGTTSRLMPVAITHSKNVVAGYEEFDSQEYYRLAKEKAGEVINSGEVSLASSQKELWSPAYKNGPELLFCLQTMAGQGDDYYNYVSKDYYGWPDPAYNGEWTSGYYVQRDHWLQTFDDWDDERITWGVKHRVPYNWNKTYEKMEWYFYPERDSVKVRQGLPPYEGCPYKYETTDVVRNGAHEYGAKLEKFTAITADNNGNRTDWNWPYLRYADLILIYCEAENELNGPTTDAFAKMEMLNKRNNSTLVSKRHEKNPFTKESFRSFVLEERAKEFAAEGIRRYDLLRWGIYLQVMNAIGTVDENEIVKRREEKHLLLPFPPDVVNTNPYIDRNNPGW</sequence>
<keyword evidence="5" id="KW-0998">Cell outer membrane</keyword>
<comment type="similarity">
    <text evidence="2">Belongs to the SusD family.</text>
</comment>
<name>A0A3E4KRM1_9BACE</name>
<dbReference type="InterPro" id="IPR033985">
    <property type="entry name" value="SusD-like_N"/>
</dbReference>